<dbReference type="Proteomes" id="UP000314294">
    <property type="component" value="Unassembled WGS sequence"/>
</dbReference>
<proteinExistence type="predicted"/>
<feature type="region of interest" description="Disordered" evidence="1">
    <location>
        <begin position="132"/>
        <end position="190"/>
    </location>
</feature>
<dbReference type="EMBL" id="SRLO01006317">
    <property type="protein sequence ID" value="TNN28883.1"/>
    <property type="molecule type" value="Genomic_DNA"/>
</dbReference>
<keyword evidence="3" id="KW-1185">Reference proteome</keyword>
<accession>A0A4Z2EJ82</accession>
<name>A0A4Z2EJ82_9TELE</name>
<organism evidence="2 3">
    <name type="scientific">Liparis tanakae</name>
    <name type="common">Tanaka's snailfish</name>
    <dbReference type="NCBI Taxonomy" id="230148"/>
    <lineage>
        <taxon>Eukaryota</taxon>
        <taxon>Metazoa</taxon>
        <taxon>Chordata</taxon>
        <taxon>Craniata</taxon>
        <taxon>Vertebrata</taxon>
        <taxon>Euteleostomi</taxon>
        <taxon>Actinopterygii</taxon>
        <taxon>Neopterygii</taxon>
        <taxon>Teleostei</taxon>
        <taxon>Neoteleostei</taxon>
        <taxon>Acanthomorphata</taxon>
        <taxon>Eupercaria</taxon>
        <taxon>Perciformes</taxon>
        <taxon>Cottioidei</taxon>
        <taxon>Cottales</taxon>
        <taxon>Liparidae</taxon>
        <taxon>Liparis</taxon>
    </lineage>
</organism>
<evidence type="ECO:0000313" key="2">
    <source>
        <dbReference type="EMBL" id="TNN28883.1"/>
    </source>
</evidence>
<evidence type="ECO:0000313" key="3">
    <source>
        <dbReference type="Proteomes" id="UP000314294"/>
    </source>
</evidence>
<protein>
    <submittedName>
        <fullName evidence="2">Uncharacterized protein</fullName>
    </submittedName>
</protein>
<dbReference type="AlphaFoldDB" id="A0A4Z2EJ82"/>
<evidence type="ECO:0000256" key="1">
    <source>
        <dbReference type="SAM" id="MobiDB-lite"/>
    </source>
</evidence>
<gene>
    <name evidence="2" type="ORF">EYF80_060967</name>
</gene>
<reference evidence="2 3" key="1">
    <citation type="submission" date="2019-03" db="EMBL/GenBank/DDBJ databases">
        <title>First draft genome of Liparis tanakae, snailfish: a comprehensive survey of snailfish specific genes.</title>
        <authorList>
            <person name="Kim W."/>
            <person name="Song I."/>
            <person name="Jeong J.-H."/>
            <person name="Kim D."/>
            <person name="Kim S."/>
            <person name="Ryu S."/>
            <person name="Song J.Y."/>
            <person name="Lee S.K."/>
        </authorList>
    </citation>
    <scope>NUCLEOTIDE SEQUENCE [LARGE SCALE GENOMIC DNA]</scope>
    <source>
        <tissue evidence="2">Muscle</tissue>
    </source>
</reference>
<comment type="caution">
    <text evidence="2">The sequence shown here is derived from an EMBL/GenBank/DDBJ whole genome shotgun (WGS) entry which is preliminary data.</text>
</comment>
<sequence length="190" mass="20873">MLRQLPLDPAHWVLVVPMDPAHWVLVVLKDPAHWVLVVLKDPVHWVLVVPMDPAHWVLVVLKDPAHWVLVVLKDPAHWVLVVPMDPAHWVLVVHCEMHVVVDPARGPDPQTPNQRPAAPELLSMKVWPVERTRVPEEPSSPRCPGAEPPPGSLAPAASPETETTRSSASWTRSFPPRGDLNTGAAAGGDT</sequence>